<evidence type="ECO:0000313" key="3">
    <source>
        <dbReference type="Proteomes" id="UP000288058"/>
    </source>
</evidence>
<reference evidence="3" key="1">
    <citation type="journal article" date="2018" name="Front. Microbiol.">
        <title>Genome-Based Analysis Reveals the Taxonomy and Diversity of the Family Idiomarinaceae.</title>
        <authorList>
            <person name="Liu Y."/>
            <person name="Lai Q."/>
            <person name="Shao Z."/>
        </authorList>
    </citation>
    <scope>NUCLEOTIDE SEQUENCE [LARGE SCALE GENOMIC DNA]</scope>
    <source>
        <strain evidence="3">R22</strain>
    </source>
</reference>
<organism evidence="2 3">
    <name type="scientific">Idiomarina ramblicola</name>
    <dbReference type="NCBI Taxonomy" id="263724"/>
    <lineage>
        <taxon>Bacteria</taxon>
        <taxon>Pseudomonadati</taxon>
        <taxon>Pseudomonadota</taxon>
        <taxon>Gammaproteobacteria</taxon>
        <taxon>Alteromonadales</taxon>
        <taxon>Idiomarinaceae</taxon>
        <taxon>Idiomarina</taxon>
    </lineage>
</organism>
<dbReference type="Proteomes" id="UP000288058">
    <property type="component" value="Unassembled WGS sequence"/>
</dbReference>
<keyword evidence="3" id="KW-1185">Reference proteome</keyword>
<dbReference type="EMBL" id="PIQC01000003">
    <property type="protein sequence ID" value="RUO71792.1"/>
    <property type="molecule type" value="Genomic_DNA"/>
</dbReference>
<dbReference type="RefSeq" id="WP_126780700.1">
    <property type="nucleotide sequence ID" value="NZ_PIQC01000003.1"/>
</dbReference>
<protein>
    <submittedName>
        <fullName evidence="2">Uncharacterized protein</fullName>
    </submittedName>
</protein>
<sequence>MNKIDKQHPYSKINFNNVVYLGAGNGDGLEELINALNAKHWTLIEGNEKKARQLASTVSQLNNKSDINVKQAVVSAKGGEQTWYNYNLNEFSGLKQASGLKELFPGLKLQGPQPIETEALSTLLAEISGKDAGGNNALIIDLPGYGTELINALQNSGELQRWSFLAITAPESVLFDQGDDVEKLQQKLTDLNYHTRGETGDDPDFPVLYYVMSEAQRKLVAERDAAVAEKDEALALASSRSEELDEAKQKNAEWVSSLKSEKKDLEQKLQESWKQLKQAQTQAQRYKNESDELQKKLEATEKNSEQLAKLNERMDSMFEQQRLQLEQAINALGQHITQTSSQQVTELKARLSLERSFGRNLVELSDNNSNLNEITAVSLTQQLEENSYDLIIEFGAGKSTEFLANAIINNHNPNRQLENKSASNDFSASDFDLPQQVLSFEYDKKQFNAVKKRIEQNNLQSLVDLKYTPLVPTEHSSHLFYDCARTLTNVANLLEGREAKVLIVVNPSSEQSGLHYESTLSVILGSLSALQLDILLNNSMATKALQQDWSQLLKCRSLPSEEKRGNGVYLLRINP</sequence>
<evidence type="ECO:0000256" key="1">
    <source>
        <dbReference type="SAM" id="Coils"/>
    </source>
</evidence>
<accession>A0A432Z1M3</accession>
<dbReference type="AlphaFoldDB" id="A0A432Z1M3"/>
<gene>
    <name evidence="2" type="ORF">CWI78_04550</name>
</gene>
<feature type="coiled-coil region" evidence="1">
    <location>
        <begin position="244"/>
        <end position="313"/>
    </location>
</feature>
<proteinExistence type="predicted"/>
<evidence type="ECO:0000313" key="2">
    <source>
        <dbReference type="EMBL" id="RUO71792.1"/>
    </source>
</evidence>
<dbReference type="Gene3D" id="3.40.50.150">
    <property type="entry name" value="Vaccinia Virus protein VP39"/>
    <property type="match status" value="1"/>
</dbReference>
<keyword evidence="1" id="KW-0175">Coiled coil</keyword>
<name>A0A432Z1M3_9GAMM</name>
<dbReference type="InterPro" id="IPR029063">
    <property type="entry name" value="SAM-dependent_MTases_sf"/>
</dbReference>
<dbReference type="OrthoDB" id="823440at2"/>
<comment type="caution">
    <text evidence="2">The sequence shown here is derived from an EMBL/GenBank/DDBJ whole genome shotgun (WGS) entry which is preliminary data.</text>
</comment>